<sequence length="497" mass="51057">MPDRPSVVTATLARDKLGAPAVTQFVLTAATPLMVGAGLVPAGLALTGVVAIPVAFIVFGVVLAVFSAGYTAMSREVTNAGALYTYITHGLGRPAGVAAAVTALWSYNLLQIGLYGITGALASSLVEQATGTARPWWWFALLAWLLTAALGHRRVDVNGRVLAVLLTGELAVITAVDVVGFLHPAGGHVQLDALDPAGLLTGAAGAVFAVVATAFVGFELAPVYAEESRTPSRTVPRATYLGLALMTAVYTATSLATTVAAGPGHVVDAAREQGIGLLFGITDPVLGPRFTTTAQVLFLTSIVAGLISYHNAVARYTFALAREGVLPRALARTSVATGAPAAASRAQSAVGLAVIAVYAAAGWDPLYRLFFWLGTLGGIGILLLTAATSVSVTVYFARRRRTRMDPAWSTAVAPATAAVLLTGAVALCLTHIPELLGIDPGSPWAIVWPCTYPALAAAGIVWALVLRRSDPATYRRIGLGGTVSPADRATQSAGVAS</sequence>
<dbReference type="PANTHER" id="PTHR42770:SF16">
    <property type="entry name" value="AMINO ACID PERMEASE"/>
    <property type="match status" value="1"/>
</dbReference>
<feature type="transmembrane region" description="Helical" evidence="5">
    <location>
        <begin position="163"/>
        <end position="185"/>
    </location>
</feature>
<comment type="caution">
    <text evidence="7">The sequence shown here is derived from an EMBL/GenBank/DDBJ whole genome shotgun (WGS) entry which is preliminary data.</text>
</comment>
<keyword evidence="3 5" id="KW-1133">Transmembrane helix</keyword>
<feature type="transmembrane region" description="Helical" evidence="5">
    <location>
        <begin position="197"/>
        <end position="218"/>
    </location>
</feature>
<keyword evidence="4 5" id="KW-0472">Membrane</keyword>
<feature type="transmembrane region" description="Helical" evidence="5">
    <location>
        <begin position="135"/>
        <end position="151"/>
    </location>
</feature>
<dbReference type="EMBL" id="JACHMN010000002">
    <property type="protein sequence ID" value="MBB5868569.1"/>
    <property type="molecule type" value="Genomic_DNA"/>
</dbReference>
<dbReference type="PANTHER" id="PTHR42770">
    <property type="entry name" value="AMINO ACID TRANSPORTER-RELATED"/>
    <property type="match status" value="1"/>
</dbReference>
<feature type="domain" description="Amino acid permease/ SLC12A" evidence="6">
    <location>
        <begin position="43"/>
        <end position="401"/>
    </location>
</feature>
<feature type="transmembrane region" description="Helical" evidence="5">
    <location>
        <begin position="342"/>
        <end position="363"/>
    </location>
</feature>
<protein>
    <submittedName>
        <fullName evidence="7">Amino acid transporter</fullName>
    </submittedName>
</protein>
<evidence type="ECO:0000313" key="8">
    <source>
        <dbReference type="Proteomes" id="UP000587527"/>
    </source>
</evidence>
<evidence type="ECO:0000256" key="1">
    <source>
        <dbReference type="ARBA" id="ARBA00004141"/>
    </source>
</evidence>
<feature type="transmembrane region" description="Helical" evidence="5">
    <location>
        <begin position="94"/>
        <end position="115"/>
    </location>
</feature>
<evidence type="ECO:0000256" key="5">
    <source>
        <dbReference type="SAM" id="Phobius"/>
    </source>
</evidence>
<feature type="transmembrane region" description="Helical" evidence="5">
    <location>
        <begin position="50"/>
        <end position="73"/>
    </location>
</feature>
<reference evidence="7 8" key="1">
    <citation type="submission" date="2020-08" db="EMBL/GenBank/DDBJ databases">
        <title>Sequencing the genomes of 1000 actinobacteria strains.</title>
        <authorList>
            <person name="Klenk H.-P."/>
        </authorList>
    </citation>
    <scope>NUCLEOTIDE SEQUENCE [LARGE SCALE GENOMIC DNA]</scope>
    <source>
        <strain evidence="7 8">DSM 45362</strain>
    </source>
</reference>
<gene>
    <name evidence="7" type="ORF">F4553_001948</name>
</gene>
<evidence type="ECO:0000256" key="3">
    <source>
        <dbReference type="ARBA" id="ARBA00022989"/>
    </source>
</evidence>
<evidence type="ECO:0000256" key="4">
    <source>
        <dbReference type="ARBA" id="ARBA00023136"/>
    </source>
</evidence>
<feature type="transmembrane region" description="Helical" evidence="5">
    <location>
        <begin position="408"/>
        <end position="432"/>
    </location>
</feature>
<dbReference type="InterPro" id="IPR050367">
    <property type="entry name" value="APC_superfamily"/>
</dbReference>
<feature type="transmembrane region" description="Helical" evidence="5">
    <location>
        <begin position="444"/>
        <end position="466"/>
    </location>
</feature>
<dbReference type="RefSeq" id="WP_184834613.1">
    <property type="nucleotide sequence ID" value="NZ_JACHMN010000002.1"/>
</dbReference>
<dbReference type="InterPro" id="IPR004841">
    <property type="entry name" value="AA-permease/SLC12A_dom"/>
</dbReference>
<comment type="subcellular location">
    <subcellularLocation>
        <location evidence="1">Membrane</location>
        <topology evidence="1">Multi-pass membrane protein</topology>
    </subcellularLocation>
</comment>
<proteinExistence type="predicted"/>
<feature type="transmembrane region" description="Helical" evidence="5">
    <location>
        <begin position="21"/>
        <end position="44"/>
    </location>
</feature>
<dbReference type="GO" id="GO:0055085">
    <property type="term" value="P:transmembrane transport"/>
    <property type="evidence" value="ECO:0007669"/>
    <property type="project" value="InterPro"/>
</dbReference>
<keyword evidence="2 5" id="KW-0812">Transmembrane</keyword>
<dbReference type="Pfam" id="PF00324">
    <property type="entry name" value="AA_permease"/>
    <property type="match status" value="1"/>
</dbReference>
<organism evidence="7 8">
    <name type="scientific">Allocatelliglobosispora scoriae</name>
    <dbReference type="NCBI Taxonomy" id="643052"/>
    <lineage>
        <taxon>Bacteria</taxon>
        <taxon>Bacillati</taxon>
        <taxon>Actinomycetota</taxon>
        <taxon>Actinomycetes</taxon>
        <taxon>Micromonosporales</taxon>
        <taxon>Micromonosporaceae</taxon>
        <taxon>Allocatelliglobosispora</taxon>
    </lineage>
</organism>
<dbReference type="AlphaFoldDB" id="A0A841BN04"/>
<keyword evidence="8" id="KW-1185">Reference proteome</keyword>
<dbReference type="PIRSF" id="PIRSF006060">
    <property type="entry name" value="AA_transporter"/>
    <property type="match status" value="1"/>
</dbReference>
<evidence type="ECO:0000256" key="2">
    <source>
        <dbReference type="ARBA" id="ARBA00022692"/>
    </source>
</evidence>
<dbReference type="Proteomes" id="UP000587527">
    <property type="component" value="Unassembled WGS sequence"/>
</dbReference>
<dbReference type="GO" id="GO:0016020">
    <property type="term" value="C:membrane"/>
    <property type="evidence" value="ECO:0007669"/>
    <property type="project" value="UniProtKB-SubCell"/>
</dbReference>
<feature type="transmembrane region" description="Helical" evidence="5">
    <location>
        <begin position="296"/>
        <end position="321"/>
    </location>
</feature>
<evidence type="ECO:0000259" key="6">
    <source>
        <dbReference type="Pfam" id="PF00324"/>
    </source>
</evidence>
<feature type="transmembrane region" description="Helical" evidence="5">
    <location>
        <begin position="239"/>
        <end position="261"/>
    </location>
</feature>
<name>A0A841BN04_9ACTN</name>
<accession>A0A841BN04</accession>
<feature type="transmembrane region" description="Helical" evidence="5">
    <location>
        <begin position="369"/>
        <end position="396"/>
    </location>
</feature>
<dbReference type="Gene3D" id="1.20.1740.10">
    <property type="entry name" value="Amino acid/polyamine transporter I"/>
    <property type="match status" value="1"/>
</dbReference>
<evidence type="ECO:0000313" key="7">
    <source>
        <dbReference type="EMBL" id="MBB5868569.1"/>
    </source>
</evidence>